<organism evidence="1 2">
    <name type="scientific">Sphingobacterium deserti</name>
    <dbReference type="NCBI Taxonomy" id="1229276"/>
    <lineage>
        <taxon>Bacteria</taxon>
        <taxon>Pseudomonadati</taxon>
        <taxon>Bacteroidota</taxon>
        <taxon>Sphingobacteriia</taxon>
        <taxon>Sphingobacteriales</taxon>
        <taxon>Sphingobacteriaceae</taxon>
        <taxon>Sphingobacterium</taxon>
    </lineage>
</organism>
<dbReference type="Proteomes" id="UP000031802">
    <property type="component" value="Unassembled WGS sequence"/>
</dbReference>
<accession>A0A0B8TB17</accession>
<name>A0A0B8TB17_9SPHI</name>
<dbReference type="PATRIC" id="fig|1229276.3.peg.170"/>
<sequence>MELVKVTKEVLEDAQSKGYTAIVTQHNSNPLEPIWIFEKVKEDKLSQFEEDLHSSFQVCYAIADALETIDEHPFIGKVNLLSSTGLHSDESAIDN</sequence>
<proteinExistence type="predicted"/>
<dbReference type="OrthoDB" id="710663at2"/>
<dbReference type="EMBL" id="JJMU01000002">
    <property type="protein sequence ID" value="KGE16049.1"/>
    <property type="molecule type" value="Genomic_DNA"/>
</dbReference>
<protein>
    <submittedName>
        <fullName evidence="1">Uncharacterized protein</fullName>
    </submittedName>
</protein>
<comment type="caution">
    <text evidence="1">The sequence shown here is derived from an EMBL/GenBank/DDBJ whole genome shotgun (WGS) entry which is preliminary data.</text>
</comment>
<dbReference type="AlphaFoldDB" id="A0A0B8TB17"/>
<keyword evidence="2" id="KW-1185">Reference proteome</keyword>
<reference evidence="2" key="1">
    <citation type="submission" date="2014-04" db="EMBL/GenBank/DDBJ databases">
        <title>Whole-Genome optical mapping and complete genome sequence of Sphingobacterium deserti sp. nov., a new spaces isolated from desert in the west of China.</title>
        <authorList>
            <person name="Teng C."/>
            <person name="Zhou Z."/>
            <person name="Li X."/>
            <person name="Chen M."/>
            <person name="Lin M."/>
            <person name="Wang L."/>
            <person name="Su S."/>
            <person name="Zhang C."/>
            <person name="Zhang W."/>
        </authorList>
    </citation>
    <scope>NUCLEOTIDE SEQUENCE [LARGE SCALE GENOMIC DNA]</scope>
    <source>
        <strain evidence="2">ACCC05744</strain>
    </source>
</reference>
<evidence type="ECO:0000313" key="2">
    <source>
        <dbReference type="Proteomes" id="UP000031802"/>
    </source>
</evidence>
<gene>
    <name evidence="1" type="ORF">DI53_0164</name>
</gene>
<reference evidence="1 2" key="2">
    <citation type="journal article" date="2015" name="PLoS ONE">
        <title>Whole-Genome Optical Mapping and Finished Genome Sequence of Sphingobacterium deserti sp. nov., a New Species Isolated from the Western Desert of China.</title>
        <authorList>
            <person name="Teng C."/>
            <person name="Zhou Z."/>
            <person name="Molnar I."/>
            <person name="Li X."/>
            <person name="Tang R."/>
            <person name="Chen M."/>
            <person name="Wang L."/>
            <person name="Su S."/>
            <person name="Zhang W."/>
            <person name="Lin M."/>
        </authorList>
    </citation>
    <scope>NUCLEOTIDE SEQUENCE [LARGE SCALE GENOMIC DNA]</scope>
    <source>
        <strain evidence="2">ACCC05744</strain>
    </source>
</reference>
<evidence type="ECO:0000313" key="1">
    <source>
        <dbReference type="EMBL" id="KGE16049.1"/>
    </source>
</evidence>
<dbReference type="RefSeq" id="WP_037494284.1">
    <property type="nucleotide sequence ID" value="NZ_JJMU01000002.1"/>
</dbReference>